<dbReference type="Proteomes" id="UP000269396">
    <property type="component" value="Unassembled WGS sequence"/>
</dbReference>
<dbReference type="SUPFAM" id="SSF52374">
    <property type="entry name" value="Nucleotidylyl transferase"/>
    <property type="match status" value="1"/>
</dbReference>
<dbReference type="Gene3D" id="3.40.50.620">
    <property type="entry name" value="HUPs"/>
    <property type="match status" value="1"/>
</dbReference>
<evidence type="ECO:0000313" key="2">
    <source>
        <dbReference type="Proteomes" id="UP000269396"/>
    </source>
</evidence>
<dbReference type="InterPro" id="IPR014729">
    <property type="entry name" value="Rossmann-like_a/b/a_fold"/>
</dbReference>
<dbReference type="PANTHER" id="PTHR46579:SF1">
    <property type="entry name" value="F5_8 TYPE C DOMAIN-CONTAINING PROTEIN"/>
    <property type="match status" value="1"/>
</dbReference>
<sequence length="345" mass="39968">MYLLAHPKLHNTVVETARIDLLNFLKEYEWCYGSGNLVYNVHSLQHLPDDVRAHGPLDSFSAFPFESYMRQIKDSVHSGFAVANQAAQRYAEKLSFCDRLQITGLPNTPIGANHVSSKQSNEREQPYQFDCGILSQQFRLSSEEELQMLDTGLQHQETRDRLLRALTNRFLSSSVNEKDLAKLYNIATQGYFHGVRDKVIKRKRRRKEQVYVQVNRDIQSSNEKNLPYGIDHGDQSVNFFKPILNNTTEIQSRDTEFWRYIREVTCEQLQSNYQRMNIQFTSYEYESDYVEKAYSLANMLLANGLAYKSSDGLTCMSTANNNDVNFSNQNIILLKSDKSTLYLTR</sequence>
<accession>A0A183P374</accession>
<reference evidence="1 2" key="1">
    <citation type="submission" date="2018-11" db="EMBL/GenBank/DDBJ databases">
        <authorList>
            <consortium name="Pathogen Informatics"/>
        </authorList>
    </citation>
    <scope>NUCLEOTIDE SEQUENCE [LARGE SCALE GENOMIC DNA]</scope>
    <source>
        <strain>Denwood</strain>
        <strain evidence="2">Zambia</strain>
    </source>
</reference>
<dbReference type="AlphaFoldDB" id="A0A183P374"/>
<dbReference type="PANTHER" id="PTHR46579">
    <property type="entry name" value="F5/8 TYPE C DOMAIN-CONTAINING PROTEIN-RELATED"/>
    <property type="match status" value="1"/>
</dbReference>
<keyword evidence="2" id="KW-1185">Reference proteome</keyword>
<proteinExistence type="predicted"/>
<evidence type="ECO:0000313" key="1">
    <source>
        <dbReference type="EMBL" id="VDP46578.1"/>
    </source>
</evidence>
<organism evidence="1 2">
    <name type="scientific">Schistosoma mattheei</name>
    <dbReference type="NCBI Taxonomy" id="31246"/>
    <lineage>
        <taxon>Eukaryota</taxon>
        <taxon>Metazoa</taxon>
        <taxon>Spiralia</taxon>
        <taxon>Lophotrochozoa</taxon>
        <taxon>Platyhelminthes</taxon>
        <taxon>Trematoda</taxon>
        <taxon>Digenea</taxon>
        <taxon>Strigeidida</taxon>
        <taxon>Schistosomatoidea</taxon>
        <taxon>Schistosomatidae</taxon>
        <taxon>Schistosoma</taxon>
    </lineage>
</organism>
<protein>
    <submittedName>
        <fullName evidence="1">Uncharacterized protein</fullName>
    </submittedName>
</protein>
<dbReference type="STRING" id="31246.A0A183P374"/>
<dbReference type="EMBL" id="UZAL01029197">
    <property type="protein sequence ID" value="VDP46578.1"/>
    <property type="molecule type" value="Genomic_DNA"/>
</dbReference>
<name>A0A183P374_9TREM</name>
<gene>
    <name evidence="1" type="ORF">SMTD_LOCUS8810</name>
</gene>